<evidence type="ECO:0000313" key="1">
    <source>
        <dbReference type="EMBL" id="CEK98966.1"/>
    </source>
</evidence>
<proteinExistence type="predicted"/>
<gene>
    <name evidence="1" type="primary">ORF220083</name>
</gene>
<sequence length="131" mass="14890">LTVLVDTSVSKPKIDVIKIKNETKVDVNVDDQLDSSAFQNELSQRGPIALMVEAANIDQSLPEGIDVGILEVYKHATMSEALRKELEDLHRENKEGELTDLGVNIRLHELMRHFKSELESLRPKFQELKQK</sequence>
<feature type="non-terminal residue" evidence="1">
    <location>
        <position position="1"/>
    </location>
</feature>
<dbReference type="EMBL" id="HACG01052095">
    <property type="protein sequence ID" value="CEK98966.1"/>
    <property type="molecule type" value="Transcribed_RNA"/>
</dbReference>
<reference evidence="1" key="1">
    <citation type="submission" date="2014-12" db="EMBL/GenBank/DDBJ databases">
        <title>Insight into the proteome of Arion vulgaris.</title>
        <authorList>
            <person name="Aradska J."/>
            <person name="Bulat T."/>
            <person name="Smidak R."/>
            <person name="Sarate P."/>
            <person name="Gangsoo J."/>
            <person name="Sialana F."/>
            <person name="Bilban M."/>
            <person name="Lubec G."/>
        </authorList>
    </citation>
    <scope>NUCLEOTIDE SEQUENCE</scope>
    <source>
        <tissue evidence="1">Skin</tissue>
    </source>
</reference>
<organism evidence="1">
    <name type="scientific">Arion vulgaris</name>
    <dbReference type="NCBI Taxonomy" id="1028688"/>
    <lineage>
        <taxon>Eukaryota</taxon>
        <taxon>Metazoa</taxon>
        <taxon>Spiralia</taxon>
        <taxon>Lophotrochozoa</taxon>
        <taxon>Mollusca</taxon>
        <taxon>Gastropoda</taxon>
        <taxon>Heterobranchia</taxon>
        <taxon>Euthyneura</taxon>
        <taxon>Panpulmonata</taxon>
        <taxon>Eupulmonata</taxon>
        <taxon>Stylommatophora</taxon>
        <taxon>Helicina</taxon>
        <taxon>Arionoidea</taxon>
        <taxon>Arionidae</taxon>
        <taxon>Arion</taxon>
    </lineage>
</organism>
<name>A0A0B7C2X3_9EUPU</name>
<protein>
    <submittedName>
        <fullName evidence="1">Uncharacterized protein</fullName>
    </submittedName>
</protein>
<accession>A0A0B7C2X3</accession>
<dbReference type="AlphaFoldDB" id="A0A0B7C2X3"/>
<feature type="non-terminal residue" evidence="1">
    <location>
        <position position="131"/>
    </location>
</feature>